<feature type="compositionally biased region" description="Polar residues" evidence="2">
    <location>
        <begin position="334"/>
        <end position="355"/>
    </location>
</feature>
<feature type="region of interest" description="Disordered" evidence="2">
    <location>
        <begin position="325"/>
        <end position="368"/>
    </location>
</feature>
<protein>
    <recommendedName>
        <fullName evidence="4">Capsule synthesis protein CapA domain-containing protein</fullName>
    </recommendedName>
</protein>
<comment type="similarity">
    <text evidence="1">Belongs to the CapA family.</text>
</comment>
<gene>
    <name evidence="5" type="ORF">GCM10007977_038920</name>
</gene>
<dbReference type="SUPFAM" id="SSF56300">
    <property type="entry name" value="Metallo-dependent phosphatases"/>
    <property type="match status" value="1"/>
</dbReference>
<feature type="domain" description="Capsule synthesis protein CapA" evidence="4">
    <location>
        <begin position="368"/>
        <end position="608"/>
    </location>
</feature>
<evidence type="ECO:0000313" key="6">
    <source>
        <dbReference type="Proteomes" id="UP000642070"/>
    </source>
</evidence>
<feature type="compositionally biased region" description="Gly residues" evidence="2">
    <location>
        <begin position="108"/>
        <end position="133"/>
    </location>
</feature>
<evidence type="ECO:0000256" key="2">
    <source>
        <dbReference type="SAM" id="MobiDB-lite"/>
    </source>
</evidence>
<dbReference type="InterPro" id="IPR029052">
    <property type="entry name" value="Metallo-depent_PP-like"/>
</dbReference>
<dbReference type="Proteomes" id="UP000642070">
    <property type="component" value="Unassembled WGS sequence"/>
</dbReference>
<dbReference type="SMART" id="SM00854">
    <property type="entry name" value="PGA_cap"/>
    <property type="match status" value="1"/>
</dbReference>
<feature type="region of interest" description="Disordered" evidence="2">
    <location>
        <begin position="668"/>
        <end position="687"/>
    </location>
</feature>
<dbReference type="CDD" id="cd07381">
    <property type="entry name" value="MPP_CapA"/>
    <property type="match status" value="1"/>
</dbReference>
<keyword evidence="6" id="KW-1185">Reference proteome</keyword>
<proteinExistence type="inferred from homology"/>
<feature type="compositionally biased region" description="Pro residues" evidence="2">
    <location>
        <begin position="98"/>
        <end position="107"/>
    </location>
</feature>
<feature type="compositionally biased region" description="Basic and acidic residues" evidence="2">
    <location>
        <begin position="10"/>
        <end position="21"/>
    </location>
</feature>
<keyword evidence="3" id="KW-0472">Membrane</keyword>
<dbReference type="InterPro" id="IPR052169">
    <property type="entry name" value="CW_Biosynth-Accessory"/>
</dbReference>
<evidence type="ECO:0000256" key="3">
    <source>
        <dbReference type="SAM" id="Phobius"/>
    </source>
</evidence>
<feature type="compositionally biased region" description="Pro residues" evidence="2">
    <location>
        <begin position="43"/>
        <end position="52"/>
    </location>
</feature>
<dbReference type="AlphaFoldDB" id="A0A917TQS3"/>
<reference evidence="5" key="1">
    <citation type="journal article" date="2014" name="Int. J. Syst. Evol. Microbiol.">
        <title>Complete genome sequence of Corynebacterium casei LMG S-19264T (=DSM 44701T), isolated from a smear-ripened cheese.</title>
        <authorList>
            <consortium name="US DOE Joint Genome Institute (JGI-PGF)"/>
            <person name="Walter F."/>
            <person name="Albersmeier A."/>
            <person name="Kalinowski J."/>
            <person name="Ruckert C."/>
        </authorList>
    </citation>
    <scope>NUCLEOTIDE SEQUENCE</scope>
    <source>
        <strain evidence="5">JCM 19831</strain>
    </source>
</reference>
<organism evidence="5 6">
    <name type="scientific">Dactylosporangium sucinum</name>
    <dbReference type="NCBI Taxonomy" id="1424081"/>
    <lineage>
        <taxon>Bacteria</taxon>
        <taxon>Bacillati</taxon>
        <taxon>Actinomycetota</taxon>
        <taxon>Actinomycetes</taxon>
        <taxon>Micromonosporales</taxon>
        <taxon>Micromonosporaceae</taxon>
        <taxon>Dactylosporangium</taxon>
    </lineage>
</organism>
<dbReference type="PANTHER" id="PTHR33393">
    <property type="entry name" value="POLYGLUTAMINE SYNTHESIS ACCESSORY PROTEIN RV0574C-RELATED"/>
    <property type="match status" value="1"/>
</dbReference>
<keyword evidence="3" id="KW-1133">Transmembrane helix</keyword>
<keyword evidence="3" id="KW-0812">Transmembrane</keyword>
<dbReference type="Gene3D" id="3.60.21.10">
    <property type="match status" value="1"/>
</dbReference>
<dbReference type="EMBL" id="BMPI01000017">
    <property type="protein sequence ID" value="GGM33688.1"/>
    <property type="molecule type" value="Genomic_DNA"/>
</dbReference>
<feature type="transmembrane region" description="Helical" evidence="3">
    <location>
        <begin position="303"/>
        <end position="325"/>
    </location>
</feature>
<evidence type="ECO:0000259" key="4">
    <source>
        <dbReference type="SMART" id="SM00854"/>
    </source>
</evidence>
<comment type="caution">
    <text evidence="5">The sequence shown here is derived from an EMBL/GenBank/DDBJ whole genome shotgun (WGS) entry which is preliminary data.</text>
</comment>
<feature type="region of interest" description="Disordered" evidence="2">
    <location>
        <begin position="277"/>
        <end position="299"/>
    </location>
</feature>
<dbReference type="Pfam" id="PF09587">
    <property type="entry name" value="PGA_cap"/>
    <property type="match status" value="1"/>
</dbReference>
<dbReference type="InterPro" id="IPR019079">
    <property type="entry name" value="Capsule_synth_CapA"/>
</dbReference>
<accession>A0A917TQS3</accession>
<reference evidence="5" key="2">
    <citation type="submission" date="2020-09" db="EMBL/GenBank/DDBJ databases">
        <authorList>
            <person name="Sun Q."/>
            <person name="Ohkuma M."/>
        </authorList>
    </citation>
    <scope>NUCLEOTIDE SEQUENCE</scope>
    <source>
        <strain evidence="5">JCM 19831</strain>
    </source>
</reference>
<name>A0A917TQS3_9ACTN</name>
<dbReference type="PANTHER" id="PTHR33393:SF11">
    <property type="entry name" value="POLYGLUTAMINE SYNTHESIS ACCESSORY PROTEIN RV0574C-RELATED"/>
    <property type="match status" value="1"/>
</dbReference>
<feature type="region of interest" description="Disordered" evidence="2">
    <location>
        <begin position="1"/>
        <end position="265"/>
    </location>
</feature>
<sequence>MTVYGGPSRWPDEPADRDDRTGSGTPSPDQPARDAQGYARPPSYSPPPPPAEPTGSFGAPPAGPPPGRASSGRARVGGTGSFGSVPRDATGPVYGGAPVPPTQPPGGPAFGGPSFGGPASGGPAFGGPASGGPGAPPPDGPAFGGRASSGPAFGGGFGAEPPAGPGFGRGGFEPTGPASARGGFEPHGPASGRGDATGPVYGRGDSTGPVYGRGDATGPLYGRDDATGPYGGRDATGSVFGQRGADASGPLYGGSRDPIPGPARPEDLYAAQAYQPEERAGRRKLPLPGEPPPEGRGGRRRTAILIGVIAVLVVGAGTAGAATLLGGDGDPKPTASSPSRQQQAAGASGSPNGSPAAQGVPGPAEGITMTATGDIVMGMAPNGLPPNGGKGFFDPVKEFLVADFQMGNLEQTLTDDTGVGKCSAESAGKTCFAFRTPPSYVNNLKDAGFMMMTMANNHAYDFGEQGYKNSQKALDGASIKYTGWPGMISIAEVKGVKIAVVGFSSYKWSNLCSDLDGASKIIKEAAGQADLVVVQVHQGAEGSDKTRTKPGTEYFLGENRCDTIAFAHTVIDAGADLVVGHGPHVMRAMEFYKGRLIAYSLGNFAGYRALSYNGVVGVGGVLKVQLAGDGTWKSGSLTATYMVAPGLPKPDPKKQAIPMVSNLTKQDFPTTGPKIAADGTITPPAAG</sequence>
<evidence type="ECO:0000256" key="1">
    <source>
        <dbReference type="ARBA" id="ARBA00005662"/>
    </source>
</evidence>
<evidence type="ECO:0000313" key="5">
    <source>
        <dbReference type="EMBL" id="GGM33688.1"/>
    </source>
</evidence>